<dbReference type="RefSeq" id="XP_033664294.1">
    <property type="nucleotide sequence ID" value="XM_033807925.1"/>
</dbReference>
<organism evidence="2 3">
    <name type="scientific">Zasmidium cellare ATCC 36951</name>
    <dbReference type="NCBI Taxonomy" id="1080233"/>
    <lineage>
        <taxon>Eukaryota</taxon>
        <taxon>Fungi</taxon>
        <taxon>Dikarya</taxon>
        <taxon>Ascomycota</taxon>
        <taxon>Pezizomycotina</taxon>
        <taxon>Dothideomycetes</taxon>
        <taxon>Dothideomycetidae</taxon>
        <taxon>Mycosphaerellales</taxon>
        <taxon>Mycosphaerellaceae</taxon>
        <taxon>Zasmidium</taxon>
    </lineage>
</organism>
<protein>
    <submittedName>
        <fullName evidence="2">Uncharacterized protein</fullName>
    </submittedName>
</protein>
<name>A0A6A6C8P4_ZASCE</name>
<evidence type="ECO:0000256" key="1">
    <source>
        <dbReference type="SAM" id="MobiDB-lite"/>
    </source>
</evidence>
<sequence length="123" mass="13381">MFPVDTIPAQYFEEREAAEAAKRLARLQQQSATAQTSPRPNSLSTVFSQRPEMSRPSSSSVLGNIFQGFVRATSQPPSERSCASGTSTPCQTPPAKVMTQADIEAAMAAERKKDADIVSFRAW</sequence>
<dbReference type="Proteomes" id="UP000799537">
    <property type="component" value="Unassembled WGS sequence"/>
</dbReference>
<gene>
    <name evidence="2" type="ORF">M409DRAFT_26022</name>
</gene>
<evidence type="ECO:0000313" key="2">
    <source>
        <dbReference type="EMBL" id="KAF2163405.1"/>
    </source>
</evidence>
<proteinExistence type="predicted"/>
<reference evidence="2" key="1">
    <citation type="journal article" date="2020" name="Stud. Mycol.">
        <title>101 Dothideomycetes genomes: a test case for predicting lifestyles and emergence of pathogens.</title>
        <authorList>
            <person name="Haridas S."/>
            <person name="Albert R."/>
            <person name="Binder M."/>
            <person name="Bloem J."/>
            <person name="Labutti K."/>
            <person name="Salamov A."/>
            <person name="Andreopoulos B."/>
            <person name="Baker S."/>
            <person name="Barry K."/>
            <person name="Bills G."/>
            <person name="Bluhm B."/>
            <person name="Cannon C."/>
            <person name="Castanera R."/>
            <person name="Culley D."/>
            <person name="Daum C."/>
            <person name="Ezra D."/>
            <person name="Gonzalez J."/>
            <person name="Henrissat B."/>
            <person name="Kuo A."/>
            <person name="Liang C."/>
            <person name="Lipzen A."/>
            <person name="Lutzoni F."/>
            <person name="Magnuson J."/>
            <person name="Mondo S."/>
            <person name="Nolan M."/>
            <person name="Ohm R."/>
            <person name="Pangilinan J."/>
            <person name="Park H.-J."/>
            <person name="Ramirez L."/>
            <person name="Alfaro M."/>
            <person name="Sun H."/>
            <person name="Tritt A."/>
            <person name="Yoshinaga Y."/>
            <person name="Zwiers L.-H."/>
            <person name="Turgeon B."/>
            <person name="Goodwin S."/>
            <person name="Spatafora J."/>
            <person name="Crous P."/>
            <person name="Grigoriev I."/>
        </authorList>
    </citation>
    <scope>NUCLEOTIDE SEQUENCE</scope>
    <source>
        <strain evidence="2">ATCC 36951</strain>
    </source>
</reference>
<feature type="compositionally biased region" description="Polar residues" evidence="1">
    <location>
        <begin position="33"/>
        <end position="48"/>
    </location>
</feature>
<keyword evidence="3" id="KW-1185">Reference proteome</keyword>
<feature type="compositionally biased region" description="Polar residues" evidence="1">
    <location>
        <begin position="73"/>
        <end position="90"/>
    </location>
</feature>
<dbReference type="AlphaFoldDB" id="A0A6A6C8P4"/>
<feature type="region of interest" description="Disordered" evidence="1">
    <location>
        <begin position="22"/>
        <end position="60"/>
    </location>
</feature>
<accession>A0A6A6C8P4</accession>
<dbReference type="GeneID" id="54561197"/>
<dbReference type="OrthoDB" id="3646161at2759"/>
<dbReference type="EMBL" id="ML993608">
    <property type="protein sequence ID" value="KAF2163405.1"/>
    <property type="molecule type" value="Genomic_DNA"/>
</dbReference>
<evidence type="ECO:0000313" key="3">
    <source>
        <dbReference type="Proteomes" id="UP000799537"/>
    </source>
</evidence>
<feature type="region of interest" description="Disordered" evidence="1">
    <location>
        <begin position="73"/>
        <end position="94"/>
    </location>
</feature>